<evidence type="ECO:0000256" key="2">
    <source>
        <dbReference type="ARBA" id="ARBA00022801"/>
    </source>
</evidence>
<sequence>MFGVATASYQVEGGWNEDGKGENVWDYITHLNPSYIYNNDSGDVACDTYHKWKEDVVLLKDFGVNHYRFSLSWSRILPTGFSNTVNAAGVNYYKNLIKELRNNGIEPVITLHHWDFPQPLQDIGGWTNPDMVNYFADYSRIAFKEFGGDVKFWTTFNEPKQTCEGGYGDGTLAPGIRSPGVADYICVYVVLLAHAKAYHIYDEEFRPTQNGSISIVIDAEWAEPASNSTDDMEAAERRLQFTFGLYANPIFNGNWPQVVIDRIKLRSEKENFSKSRLPEFTVEEIAYIKGTYDYFGFNSYSSSLVENVDEAPFGEPSFNNDQRLTILFLGAKESY</sequence>
<dbReference type="InterPro" id="IPR001360">
    <property type="entry name" value="Glyco_hydro_1"/>
</dbReference>
<dbReference type="PANTHER" id="PTHR10353:SF36">
    <property type="entry name" value="LP05116P"/>
    <property type="match status" value="1"/>
</dbReference>
<dbReference type="Pfam" id="PF00232">
    <property type="entry name" value="Glyco_hydro_1"/>
    <property type="match status" value="1"/>
</dbReference>
<name>A0AAV8XDR2_9CUCU</name>
<gene>
    <name evidence="5" type="ORF">NQ314_012253</name>
</gene>
<accession>A0AAV8XDR2</accession>
<organism evidence="5 6">
    <name type="scientific">Rhamnusium bicolor</name>
    <dbReference type="NCBI Taxonomy" id="1586634"/>
    <lineage>
        <taxon>Eukaryota</taxon>
        <taxon>Metazoa</taxon>
        <taxon>Ecdysozoa</taxon>
        <taxon>Arthropoda</taxon>
        <taxon>Hexapoda</taxon>
        <taxon>Insecta</taxon>
        <taxon>Pterygota</taxon>
        <taxon>Neoptera</taxon>
        <taxon>Endopterygota</taxon>
        <taxon>Coleoptera</taxon>
        <taxon>Polyphaga</taxon>
        <taxon>Cucujiformia</taxon>
        <taxon>Chrysomeloidea</taxon>
        <taxon>Cerambycidae</taxon>
        <taxon>Lepturinae</taxon>
        <taxon>Rhagiini</taxon>
        <taxon>Rhamnusium</taxon>
    </lineage>
</organism>
<dbReference type="GO" id="GO:0008422">
    <property type="term" value="F:beta-glucosidase activity"/>
    <property type="evidence" value="ECO:0007669"/>
    <property type="project" value="TreeGrafter"/>
</dbReference>
<dbReference type="PANTHER" id="PTHR10353">
    <property type="entry name" value="GLYCOSYL HYDROLASE"/>
    <property type="match status" value="1"/>
</dbReference>
<dbReference type="InterPro" id="IPR017853">
    <property type="entry name" value="GH"/>
</dbReference>
<keyword evidence="2" id="KW-0378">Hydrolase</keyword>
<evidence type="ECO:0000313" key="5">
    <source>
        <dbReference type="EMBL" id="KAJ8936637.1"/>
    </source>
</evidence>
<evidence type="ECO:0000313" key="6">
    <source>
        <dbReference type="Proteomes" id="UP001162156"/>
    </source>
</evidence>
<evidence type="ECO:0000256" key="4">
    <source>
        <dbReference type="RuleBase" id="RU003690"/>
    </source>
</evidence>
<dbReference type="Gene3D" id="3.20.20.80">
    <property type="entry name" value="Glycosidases"/>
    <property type="match status" value="1"/>
</dbReference>
<dbReference type="EMBL" id="JANEYF010003404">
    <property type="protein sequence ID" value="KAJ8936637.1"/>
    <property type="molecule type" value="Genomic_DNA"/>
</dbReference>
<reference evidence="5" key="1">
    <citation type="journal article" date="2023" name="Insect Mol. Biol.">
        <title>Genome sequencing provides insights into the evolution of gene families encoding plant cell wall-degrading enzymes in longhorned beetles.</title>
        <authorList>
            <person name="Shin N.R."/>
            <person name="Okamura Y."/>
            <person name="Kirsch R."/>
            <person name="Pauchet Y."/>
        </authorList>
    </citation>
    <scope>NUCLEOTIDE SEQUENCE</scope>
    <source>
        <strain evidence="5">RBIC_L_NR</strain>
    </source>
</reference>
<dbReference type="SUPFAM" id="SSF51445">
    <property type="entry name" value="(Trans)glycosidases"/>
    <property type="match status" value="1"/>
</dbReference>
<dbReference type="AlphaFoldDB" id="A0AAV8XDR2"/>
<proteinExistence type="inferred from homology"/>
<comment type="similarity">
    <text evidence="1 4">Belongs to the glycosyl hydrolase 1 family.</text>
</comment>
<keyword evidence="3" id="KW-0326">Glycosidase</keyword>
<evidence type="ECO:0000256" key="3">
    <source>
        <dbReference type="ARBA" id="ARBA00023295"/>
    </source>
</evidence>
<keyword evidence="6" id="KW-1185">Reference proteome</keyword>
<protein>
    <submittedName>
        <fullName evidence="5">Uncharacterized protein</fullName>
    </submittedName>
</protein>
<dbReference type="GO" id="GO:0005975">
    <property type="term" value="P:carbohydrate metabolic process"/>
    <property type="evidence" value="ECO:0007669"/>
    <property type="project" value="InterPro"/>
</dbReference>
<evidence type="ECO:0000256" key="1">
    <source>
        <dbReference type="ARBA" id="ARBA00010838"/>
    </source>
</evidence>
<dbReference type="Proteomes" id="UP001162156">
    <property type="component" value="Unassembled WGS sequence"/>
</dbReference>
<comment type="caution">
    <text evidence="5">The sequence shown here is derived from an EMBL/GenBank/DDBJ whole genome shotgun (WGS) entry which is preliminary data.</text>
</comment>